<dbReference type="InterPro" id="IPR022903">
    <property type="entry name" value="GcvT_bac"/>
</dbReference>
<dbReference type="InterPro" id="IPR006223">
    <property type="entry name" value="GcvT"/>
</dbReference>
<dbReference type="GO" id="GO:0032259">
    <property type="term" value="P:methylation"/>
    <property type="evidence" value="ECO:0007669"/>
    <property type="project" value="UniProtKB-KW"/>
</dbReference>
<feature type="domain" description="GCVT N-terminal" evidence="9">
    <location>
        <begin position="6"/>
        <end position="267"/>
    </location>
</feature>
<dbReference type="GO" id="GO:0008168">
    <property type="term" value="F:methyltransferase activity"/>
    <property type="evidence" value="ECO:0007669"/>
    <property type="project" value="UniProtKB-KW"/>
</dbReference>
<evidence type="ECO:0000256" key="5">
    <source>
        <dbReference type="ARBA" id="ARBA00031395"/>
    </source>
</evidence>
<dbReference type="Gene3D" id="3.30.1360.120">
    <property type="entry name" value="Probable tRNA modification gtpase trme, domain 1"/>
    <property type="match status" value="1"/>
</dbReference>
<organism evidence="11 12">
    <name type="scientific">Candidatus Hydrogenisulfobacillus filiaventi</name>
    <dbReference type="NCBI Taxonomy" id="2707344"/>
    <lineage>
        <taxon>Bacteria</taxon>
        <taxon>Bacillati</taxon>
        <taxon>Bacillota</taxon>
        <taxon>Clostridia</taxon>
        <taxon>Eubacteriales</taxon>
        <taxon>Clostridiales Family XVII. Incertae Sedis</taxon>
        <taxon>Candidatus Hydrogenisulfobacillus</taxon>
    </lineage>
</organism>
<keyword evidence="3 7" id="KW-0032">Aminotransferase</keyword>
<dbReference type="NCBIfam" id="TIGR00528">
    <property type="entry name" value="gcvT"/>
    <property type="match status" value="1"/>
</dbReference>
<dbReference type="SUPFAM" id="SSF103025">
    <property type="entry name" value="Folate-binding domain"/>
    <property type="match status" value="1"/>
</dbReference>
<dbReference type="Pfam" id="PF08669">
    <property type="entry name" value="GCV_T_C"/>
    <property type="match status" value="1"/>
</dbReference>
<keyword evidence="4 7" id="KW-0808">Transferase</keyword>
<accession>A0A6F8ZGX6</accession>
<dbReference type="FunFam" id="3.30.70.1400:FF:000001">
    <property type="entry name" value="Aminomethyltransferase"/>
    <property type="match status" value="1"/>
</dbReference>
<dbReference type="InterPro" id="IPR027266">
    <property type="entry name" value="TrmE/GcvT-like"/>
</dbReference>
<dbReference type="InterPro" id="IPR028896">
    <property type="entry name" value="GcvT/YgfZ/DmdA"/>
</dbReference>
<dbReference type="Gene3D" id="2.40.30.110">
    <property type="entry name" value="Aminomethyltransferase beta-barrel domains"/>
    <property type="match status" value="1"/>
</dbReference>
<dbReference type="PANTHER" id="PTHR43757">
    <property type="entry name" value="AMINOMETHYLTRANSFERASE"/>
    <property type="match status" value="1"/>
</dbReference>
<proteinExistence type="inferred from homology"/>
<dbReference type="InterPro" id="IPR029043">
    <property type="entry name" value="GcvT/YgfZ_C"/>
</dbReference>
<dbReference type="GO" id="GO:0005829">
    <property type="term" value="C:cytosol"/>
    <property type="evidence" value="ECO:0007669"/>
    <property type="project" value="TreeGrafter"/>
</dbReference>
<dbReference type="PANTHER" id="PTHR43757:SF2">
    <property type="entry name" value="AMINOMETHYLTRANSFERASE, MITOCHONDRIAL"/>
    <property type="match status" value="1"/>
</dbReference>
<dbReference type="Gene3D" id="4.10.1250.10">
    <property type="entry name" value="Aminomethyltransferase fragment"/>
    <property type="match status" value="1"/>
</dbReference>
<protein>
    <recommendedName>
        <fullName evidence="2 7">Aminomethyltransferase</fullName>
        <ecNumber evidence="2 7">2.1.2.10</ecNumber>
    </recommendedName>
    <alternativeName>
        <fullName evidence="5 7">Glycine cleavage system T protein</fullName>
    </alternativeName>
</protein>
<comment type="function">
    <text evidence="7">The glycine cleavage system catalyzes the degradation of glycine.</text>
</comment>
<evidence type="ECO:0000313" key="12">
    <source>
        <dbReference type="Proteomes" id="UP000503399"/>
    </source>
</evidence>
<dbReference type="HAMAP" id="MF_00259">
    <property type="entry name" value="GcvT"/>
    <property type="match status" value="1"/>
</dbReference>
<evidence type="ECO:0000256" key="4">
    <source>
        <dbReference type="ARBA" id="ARBA00022679"/>
    </source>
</evidence>
<feature type="binding site" evidence="8">
    <location>
        <position position="205"/>
    </location>
    <ligand>
        <name>substrate</name>
    </ligand>
</feature>
<dbReference type="GO" id="GO:0008483">
    <property type="term" value="F:transaminase activity"/>
    <property type="evidence" value="ECO:0007669"/>
    <property type="project" value="UniProtKB-KW"/>
</dbReference>
<evidence type="ECO:0000256" key="6">
    <source>
        <dbReference type="ARBA" id="ARBA00047665"/>
    </source>
</evidence>
<keyword evidence="11" id="KW-0489">Methyltransferase</keyword>
<dbReference type="InterPro" id="IPR013977">
    <property type="entry name" value="GcvT_C"/>
</dbReference>
<dbReference type="AlphaFoldDB" id="A0A6F8ZGX6"/>
<evidence type="ECO:0000256" key="7">
    <source>
        <dbReference type="HAMAP-Rule" id="MF_00259"/>
    </source>
</evidence>
<dbReference type="FunFam" id="2.40.30.110:FF:000003">
    <property type="entry name" value="Aminomethyltransferase"/>
    <property type="match status" value="1"/>
</dbReference>
<comment type="catalytic activity">
    <reaction evidence="6 7">
        <text>N(6)-[(R)-S(8)-aminomethyldihydrolipoyl]-L-lysyl-[protein] + (6S)-5,6,7,8-tetrahydrofolate = N(6)-[(R)-dihydrolipoyl]-L-lysyl-[protein] + (6R)-5,10-methylene-5,6,7,8-tetrahydrofolate + NH4(+)</text>
        <dbReference type="Rhea" id="RHEA:16945"/>
        <dbReference type="Rhea" id="RHEA-COMP:10475"/>
        <dbReference type="Rhea" id="RHEA-COMP:10492"/>
        <dbReference type="ChEBI" id="CHEBI:15636"/>
        <dbReference type="ChEBI" id="CHEBI:28938"/>
        <dbReference type="ChEBI" id="CHEBI:57453"/>
        <dbReference type="ChEBI" id="CHEBI:83100"/>
        <dbReference type="ChEBI" id="CHEBI:83143"/>
        <dbReference type="EC" id="2.1.2.10"/>
    </reaction>
</comment>
<dbReference type="EMBL" id="LR778114">
    <property type="protein sequence ID" value="CAB1128925.1"/>
    <property type="molecule type" value="Genomic_DNA"/>
</dbReference>
<dbReference type="SUPFAM" id="SSF101790">
    <property type="entry name" value="Aminomethyltransferase beta-barrel domain"/>
    <property type="match status" value="1"/>
</dbReference>
<reference evidence="11 12" key="1">
    <citation type="submission" date="2020-02" db="EMBL/GenBank/DDBJ databases">
        <authorList>
            <person name="Hogendoorn C."/>
        </authorList>
    </citation>
    <scope>NUCLEOTIDE SEQUENCE [LARGE SCALE GENOMIC DNA]</scope>
    <source>
        <strain evidence="11">R501</strain>
    </source>
</reference>
<keyword evidence="12" id="KW-1185">Reference proteome</keyword>
<dbReference type="Gene3D" id="3.30.70.1400">
    <property type="entry name" value="Aminomethyltransferase beta-barrel domains"/>
    <property type="match status" value="1"/>
</dbReference>
<name>A0A6F8ZGX6_9FIRM</name>
<evidence type="ECO:0000256" key="2">
    <source>
        <dbReference type="ARBA" id="ARBA00012616"/>
    </source>
</evidence>
<dbReference type="GO" id="GO:0004047">
    <property type="term" value="F:aminomethyltransferase activity"/>
    <property type="evidence" value="ECO:0007669"/>
    <property type="project" value="UniProtKB-UniRule"/>
</dbReference>
<evidence type="ECO:0000256" key="3">
    <source>
        <dbReference type="ARBA" id="ARBA00022576"/>
    </source>
</evidence>
<evidence type="ECO:0000256" key="8">
    <source>
        <dbReference type="PIRSR" id="PIRSR006487-1"/>
    </source>
</evidence>
<evidence type="ECO:0000259" key="10">
    <source>
        <dbReference type="Pfam" id="PF08669"/>
    </source>
</evidence>
<comment type="subunit">
    <text evidence="7">The glycine cleavage system is composed of four proteins: P, T, L and H.</text>
</comment>
<dbReference type="GO" id="GO:0019464">
    <property type="term" value="P:glycine decarboxylation via glycine cleavage system"/>
    <property type="evidence" value="ECO:0007669"/>
    <property type="project" value="UniProtKB-UniRule"/>
</dbReference>
<dbReference type="KEGG" id="hfv:R50_1419"/>
<comment type="similarity">
    <text evidence="1 7">Belongs to the GcvT family.</text>
</comment>
<evidence type="ECO:0000256" key="1">
    <source>
        <dbReference type="ARBA" id="ARBA00008609"/>
    </source>
</evidence>
<gene>
    <name evidence="7 11" type="primary">gcvT</name>
    <name evidence="11" type="ORF">R50_1419</name>
</gene>
<dbReference type="Pfam" id="PF01571">
    <property type="entry name" value="GCV_T"/>
    <property type="match status" value="1"/>
</dbReference>
<dbReference type="NCBIfam" id="NF001567">
    <property type="entry name" value="PRK00389.1"/>
    <property type="match status" value="1"/>
</dbReference>
<dbReference type="Proteomes" id="UP000503399">
    <property type="component" value="Chromosome"/>
</dbReference>
<dbReference type="EC" id="2.1.2.10" evidence="2 7"/>
<dbReference type="InterPro" id="IPR006222">
    <property type="entry name" value="GCVT_N"/>
</dbReference>
<feature type="domain" description="Aminomethyltransferase C-terminal" evidence="10">
    <location>
        <begin position="288"/>
        <end position="364"/>
    </location>
</feature>
<evidence type="ECO:0000313" key="11">
    <source>
        <dbReference type="EMBL" id="CAB1128925.1"/>
    </source>
</evidence>
<dbReference type="FunFam" id="4.10.1250.10:FF:000001">
    <property type="entry name" value="Aminomethyltransferase"/>
    <property type="match status" value="1"/>
</dbReference>
<dbReference type="PIRSF" id="PIRSF006487">
    <property type="entry name" value="GcvT"/>
    <property type="match status" value="1"/>
</dbReference>
<sequence>MKRTPLYTWHRDHGARLTAFAGYEMPVDYGSILEEHRAVRTGVGVFDVSHMGEFLLEGPAAGAYLDWLVTNRPQGLAVGQALYTPMCYPSGGTVDDLLVYRLAPARFMLVVNAANREKDWAWLEQTLRTFREVHAPADPGQPEDISDATALLAVQGPQALALLTPLTDADLAGLGSYHAVLGARVAGVPVTAISRTGYTGEDGFEIYVEAGGAEPIWEAVVAAGARPAGLGARDTLRLEARLPLYGHELDEDITPVEAGLTPFVKFEAKPAFIGRSRLWEQRQDPGHRRLVGLAPQGAIARSGAAVGLGERVVGRVTSGTHSPTLGHPIALALVEAEAAALGTPLWVEVRGRRVPAPVVPTPFYRRPR</sequence>
<evidence type="ECO:0000259" key="9">
    <source>
        <dbReference type="Pfam" id="PF01571"/>
    </source>
</evidence>
<dbReference type="GO" id="GO:0005960">
    <property type="term" value="C:glycine cleavage complex"/>
    <property type="evidence" value="ECO:0007669"/>
    <property type="project" value="InterPro"/>
</dbReference>